<dbReference type="GO" id="GO:0007059">
    <property type="term" value="P:chromosome segregation"/>
    <property type="evidence" value="ECO:0007669"/>
    <property type="project" value="TreeGrafter"/>
</dbReference>
<organism evidence="3 4">
    <name type="scientific">Steroidobacter agaridevorans</name>
    <dbReference type="NCBI Taxonomy" id="2695856"/>
    <lineage>
        <taxon>Bacteria</taxon>
        <taxon>Pseudomonadati</taxon>
        <taxon>Pseudomonadota</taxon>
        <taxon>Gammaproteobacteria</taxon>
        <taxon>Steroidobacterales</taxon>
        <taxon>Steroidobacteraceae</taxon>
        <taxon>Steroidobacter</taxon>
    </lineage>
</organism>
<dbReference type="EMBL" id="BLJN01000004">
    <property type="protein sequence ID" value="GFE82484.1"/>
    <property type="molecule type" value="Genomic_DNA"/>
</dbReference>
<feature type="domain" description="ParB-like N-terminal" evidence="2">
    <location>
        <begin position="9"/>
        <end position="114"/>
    </location>
</feature>
<gene>
    <name evidence="3" type="ORF">GCM10011487_44840</name>
</gene>
<dbReference type="Gene3D" id="3.90.1530.30">
    <property type="match status" value="1"/>
</dbReference>
<proteinExistence type="predicted"/>
<dbReference type="SUPFAM" id="SSF110849">
    <property type="entry name" value="ParB/Sulfiredoxin"/>
    <property type="match status" value="1"/>
</dbReference>
<dbReference type="PANTHER" id="PTHR33375:SF7">
    <property type="entry name" value="CHROMOSOME 2-PARTITIONING PROTEIN PARB-RELATED"/>
    <property type="match status" value="1"/>
</dbReference>
<keyword evidence="1" id="KW-0175">Coiled coil</keyword>
<dbReference type="InterPro" id="IPR036086">
    <property type="entry name" value="ParB/Sulfiredoxin_sf"/>
</dbReference>
<dbReference type="InterPro" id="IPR050336">
    <property type="entry name" value="Chromosome_partition/occlusion"/>
</dbReference>
<dbReference type="InterPro" id="IPR003115">
    <property type="entry name" value="ParB_N"/>
</dbReference>
<feature type="coiled-coil region" evidence="1">
    <location>
        <begin position="305"/>
        <end position="342"/>
    </location>
</feature>
<keyword evidence="3" id="KW-0238">DNA-binding</keyword>
<dbReference type="Proteomes" id="UP000445000">
    <property type="component" value="Unassembled WGS sequence"/>
</dbReference>
<evidence type="ECO:0000256" key="1">
    <source>
        <dbReference type="SAM" id="Coils"/>
    </source>
</evidence>
<dbReference type="GO" id="GO:0003677">
    <property type="term" value="F:DNA binding"/>
    <property type="evidence" value="ECO:0007669"/>
    <property type="project" value="UniProtKB-KW"/>
</dbReference>
<dbReference type="Pfam" id="PF02195">
    <property type="entry name" value="ParB_N"/>
    <property type="match status" value="1"/>
</dbReference>
<dbReference type="PANTHER" id="PTHR33375">
    <property type="entry name" value="CHROMOSOME-PARTITIONING PROTEIN PARB-RELATED"/>
    <property type="match status" value="1"/>
</dbReference>
<name>A0A829YGW2_9GAMM</name>
<dbReference type="Gene3D" id="1.10.10.2830">
    <property type="match status" value="1"/>
</dbReference>
<evidence type="ECO:0000313" key="4">
    <source>
        <dbReference type="Proteomes" id="UP000445000"/>
    </source>
</evidence>
<dbReference type="GO" id="GO:0005694">
    <property type="term" value="C:chromosome"/>
    <property type="evidence" value="ECO:0007669"/>
    <property type="project" value="TreeGrafter"/>
</dbReference>
<dbReference type="AlphaFoldDB" id="A0A829YGW2"/>
<reference evidence="4" key="1">
    <citation type="submission" date="2020-01" db="EMBL/GenBank/DDBJ databases">
        <title>'Steroidobacter agaridevorans' sp. nov., agar-degrading bacteria isolated from rhizosphere soils.</title>
        <authorList>
            <person name="Ikenaga M."/>
            <person name="Kataoka M."/>
            <person name="Murouchi A."/>
            <person name="Katsuragi S."/>
            <person name="Sakai M."/>
        </authorList>
    </citation>
    <scope>NUCLEOTIDE SEQUENCE [LARGE SCALE GENOMIC DNA]</scope>
    <source>
        <strain evidence="4">YU21-B</strain>
    </source>
</reference>
<dbReference type="SUPFAM" id="SSF109709">
    <property type="entry name" value="KorB DNA-binding domain-like"/>
    <property type="match status" value="1"/>
</dbReference>
<dbReference type="RefSeq" id="WP_161814127.1">
    <property type="nucleotide sequence ID" value="NZ_BLJN01000004.1"/>
</dbReference>
<sequence length="617" mass="68663">MSIEASSTVTLPFGSLYISQLNVRKETDDPELPELIASIKAHGVLDNLVVHPEPPTSRKSRKTKHERFGVVSGGRRWRALAVLHEQGFIDDSYSVVCKICSYEDAIEISLAANMFRIMHPADQFEAFKELIDAGRSVEEVAARFGVTPLVIQRRLRLANLHPIFLPLYREGTVDLDQLMALAITDDHARQQQAWSACGGVHSLPQDLRRALTDTETSSETAIARFVGVEAYVAAGGAIRSDLFSDVGEMFLLDRPLLEKLAKEKLDAYATQLKADGAAWVDILPAEQYWRRGDYTRVPARQRTPTEAEQAQEEALSAEIEDLEQQMEEAADDEELFQQCEARRSELESLQEARLVPDPEQLKAAGTLLSINPDGSLRVEKGYLRNEDAKRIAAAERRAAREDSTNGEPRMPAALLGSLTAHRTAALQVELARQPDLALAALLHRFLSERCYGHVHESPVQITWTDTSLRAFADDMETSRAFNELAGLLEKMQAQMPEEVETLWEWVRARSTSEQLALLAVCIAPTINGATTQPRYASSIDFLADAVQLDMRKWWSVSTGYLKRIQKKQILEAVREGVSPEAAAPLEPLKKEALVESAQRQLAATGWLPLPLRATRAA</sequence>
<keyword evidence="4" id="KW-1185">Reference proteome</keyword>
<evidence type="ECO:0000259" key="2">
    <source>
        <dbReference type="SMART" id="SM00470"/>
    </source>
</evidence>
<protein>
    <submittedName>
        <fullName evidence="3">DNA-binding protein</fullName>
    </submittedName>
</protein>
<dbReference type="SMART" id="SM00470">
    <property type="entry name" value="ParB"/>
    <property type="match status" value="1"/>
</dbReference>
<evidence type="ECO:0000313" key="3">
    <source>
        <dbReference type="EMBL" id="GFE82484.1"/>
    </source>
</evidence>
<dbReference type="CDD" id="cd16406">
    <property type="entry name" value="ParB_N_like"/>
    <property type="match status" value="1"/>
</dbReference>
<comment type="caution">
    <text evidence="3">The sequence shown here is derived from an EMBL/GenBank/DDBJ whole genome shotgun (WGS) entry which is preliminary data.</text>
</comment>
<accession>A0A829YGW2</accession>